<dbReference type="EMBL" id="ML014259">
    <property type="protein sequence ID" value="RKO99766.1"/>
    <property type="molecule type" value="Genomic_DNA"/>
</dbReference>
<evidence type="ECO:0000313" key="3">
    <source>
        <dbReference type="EMBL" id="RKO99766.1"/>
    </source>
</evidence>
<dbReference type="InterPro" id="IPR024554">
    <property type="entry name" value="LEC1-like_C"/>
</dbReference>
<evidence type="ECO:0000256" key="1">
    <source>
        <dbReference type="SAM" id="MobiDB-lite"/>
    </source>
</evidence>
<organism evidence="3 4">
    <name type="scientific">Caulochytrium protostelioides</name>
    <dbReference type="NCBI Taxonomy" id="1555241"/>
    <lineage>
        <taxon>Eukaryota</taxon>
        <taxon>Fungi</taxon>
        <taxon>Fungi incertae sedis</taxon>
        <taxon>Chytridiomycota</taxon>
        <taxon>Chytridiomycota incertae sedis</taxon>
        <taxon>Chytridiomycetes</taxon>
        <taxon>Caulochytriales</taxon>
        <taxon>Caulochytriaceae</taxon>
        <taxon>Caulochytrium</taxon>
    </lineage>
</organism>
<gene>
    <name evidence="3" type="ORF">CXG81DRAFT_20202</name>
</gene>
<dbReference type="OrthoDB" id="2117459at2759"/>
<dbReference type="Proteomes" id="UP000274922">
    <property type="component" value="Unassembled WGS sequence"/>
</dbReference>
<evidence type="ECO:0000259" key="2">
    <source>
        <dbReference type="Pfam" id="PF12825"/>
    </source>
</evidence>
<feature type="region of interest" description="Disordered" evidence="1">
    <location>
        <begin position="158"/>
        <end position="198"/>
    </location>
</feature>
<name>A0A4P9X3Z0_9FUNG</name>
<sequence>MLLTRATEERLETLKHDVLRYRLFDLAVAAEFGLCYTTTGGQLSRRPIPDYAHLKSLYPHFRPPRDATKTAWTPSPLFLTIIDRALLFPFLQSMGPEYIATLRRMLTQQLLALGEYWQRATRFDLLIFVTDVFSWILDIRDRHWDAALAHESLAQQARRRTSKEAAPASGSLASAKPPPTTATSTSREGSAGGNHGGPATARSSLFLPLLAERQNKLGVSTRFRRAHVSPHPKPFDRAEKMLAFAGALEAFFALTMQYYAEARNRPGACSDQLFKSVAESPTVADLPALHREALKTLSRMIAHLVDNVLDDDAWRHKMTGIFQKMPVGLILTSLRMINPSPFVERVLKLFLWRPLGMQSLLQKLGTIVCAYDQTIAALKVARSKVATNEACYAIESLVAKMSLTEMDSAAPQARVERLLHKINLTATKPNCLFLRLTIRKREKDKFVEILGDAATTDLIQQIARSLPPMLSELYKAGDLPAIVKELFDLVQACLDALARYDQPDPDWRAIVDHLHKLVVAFTNRIYPLIRQTMMADKATSVLVQTFAFAIDQTGGVGLPHGHTCLIDTSFRVDEALAELTAADRVSLDAELTAVVSHIANGVPERKWEPMRILEGKVIKSYLRMLLTQIAGPKWAKAVLGKPAEAIFGEI</sequence>
<dbReference type="PANTHER" id="PTHR47185">
    <property type="entry name" value="PX DOMAIN-CONTAINING PROTEIN YPR097W"/>
    <property type="match status" value="1"/>
</dbReference>
<accession>A0A4P9X3Z0</accession>
<keyword evidence="4" id="KW-1185">Reference proteome</keyword>
<feature type="domain" description="PX" evidence="2">
    <location>
        <begin position="433"/>
        <end position="538"/>
    </location>
</feature>
<dbReference type="InterPro" id="IPR047168">
    <property type="entry name" value="LEC1-like"/>
</dbReference>
<feature type="domain" description="PX" evidence="2">
    <location>
        <begin position="272"/>
        <end position="402"/>
    </location>
</feature>
<dbReference type="PANTHER" id="PTHR47185:SF1">
    <property type="entry name" value="PX DOMAIN-CONTAINING PROTEIN YPR097W"/>
    <property type="match status" value="1"/>
</dbReference>
<reference evidence="4" key="1">
    <citation type="journal article" date="2018" name="Nat. Microbiol.">
        <title>Leveraging single-cell genomics to expand the fungal tree of life.</title>
        <authorList>
            <person name="Ahrendt S.R."/>
            <person name="Quandt C.A."/>
            <person name="Ciobanu D."/>
            <person name="Clum A."/>
            <person name="Salamov A."/>
            <person name="Andreopoulos B."/>
            <person name="Cheng J.F."/>
            <person name="Woyke T."/>
            <person name="Pelin A."/>
            <person name="Henrissat B."/>
            <person name="Reynolds N.K."/>
            <person name="Benny G.L."/>
            <person name="Smith M.E."/>
            <person name="James T.Y."/>
            <person name="Grigoriev I.V."/>
        </authorList>
    </citation>
    <scope>NUCLEOTIDE SEQUENCE [LARGE SCALE GENOMIC DNA]</scope>
    <source>
        <strain evidence="4">ATCC 52028</strain>
    </source>
</reference>
<proteinExistence type="predicted"/>
<dbReference type="Pfam" id="PF12825">
    <property type="entry name" value="DUF3818"/>
    <property type="match status" value="2"/>
</dbReference>
<protein>
    <recommendedName>
        <fullName evidence="2">PX domain-containing protein</fullName>
    </recommendedName>
</protein>
<evidence type="ECO:0000313" key="4">
    <source>
        <dbReference type="Proteomes" id="UP000274922"/>
    </source>
</evidence>
<dbReference type="AlphaFoldDB" id="A0A4P9X3Z0"/>